<protein>
    <submittedName>
        <fullName evidence="3">Uncharacterized protein</fullName>
    </submittedName>
</protein>
<dbReference type="Proteomes" id="UP000279259">
    <property type="component" value="Unassembled WGS sequence"/>
</dbReference>
<evidence type="ECO:0000256" key="2">
    <source>
        <dbReference type="SAM" id="Phobius"/>
    </source>
</evidence>
<evidence type="ECO:0000256" key="1">
    <source>
        <dbReference type="SAM" id="MobiDB-lite"/>
    </source>
</evidence>
<keyword evidence="2" id="KW-1133">Transmembrane helix</keyword>
<evidence type="ECO:0000313" key="3">
    <source>
        <dbReference type="EMBL" id="RSH85330.1"/>
    </source>
</evidence>
<organism evidence="3 4">
    <name type="scientific">Saitozyma podzolica</name>
    <dbReference type="NCBI Taxonomy" id="1890683"/>
    <lineage>
        <taxon>Eukaryota</taxon>
        <taxon>Fungi</taxon>
        <taxon>Dikarya</taxon>
        <taxon>Basidiomycota</taxon>
        <taxon>Agaricomycotina</taxon>
        <taxon>Tremellomycetes</taxon>
        <taxon>Tremellales</taxon>
        <taxon>Trimorphomycetaceae</taxon>
        <taxon>Saitozyma</taxon>
    </lineage>
</organism>
<feature type="region of interest" description="Disordered" evidence="1">
    <location>
        <begin position="17"/>
        <end position="77"/>
    </location>
</feature>
<gene>
    <name evidence="3" type="ORF">EHS25_004726</name>
</gene>
<proteinExistence type="predicted"/>
<dbReference type="OrthoDB" id="3353914at2759"/>
<keyword evidence="2" id="KW-0472">Membrane</keyword>
<dbReference type="EMBL" id="RSCD01000020">
    <property type="protein sequence ID" value="RSH85330.1"/>
    <property type="molecule type" value="Genomic_DNA"/>
</dbReference>
<sequence length="1333" mass="142977">MVQLHVATELQLDYTTDQPFQLPKASVSTSSVDGQKASRRQQRTRSSTDGQDAGDKAQKVRTDPGPIPPTYPGSTTAMNPQLAVVVDRDGLLSIFYDTFYAAGPFLGQETIPPPWPAGRNPQGRYGIKAARHPETGNVHLVYAYRIWPTKTLAHIELGTARFPMWRTTDCVNQNFIPGFGPASAIFDIGAFDVGFDVSGVPLVAVTTAQPPPGGYSPSGNFFWYPATNQVTYFDLDIGVSLQGNYDSLTYGGYPSPPQRMSPDRGVIVHALQTSGPDTITRLLPNTSGATIETVTQAAHTGVFRSLAWCFLEDPSTAPLGFVLDDNSAYFIWNSSGGNNPLPSDNLREIFNDLPPGRHPLQIGGVAVAPDATDDELPSSGDSLDVHAFGLFGCADNTFELWHTRSVPNGVVQVSDGVLDIPLGNWSKSVCLTKDIYCVADGMTSWLDVPFFTALIVGKEPTCFVESESTDWAKTVITGQQVGMARQVREEKIYYVDITVLDDNLSALPGTAAVIGADSPLVLTCAGRPHYVDSTHTFDAAFNSAGKLGISLPANETLIPSSFWIRAEGMDEGARVDVQPGPNGMHDTFQNLGVGKNPDLREARDQNGNLVVPADTPDAVVASAQTALQTLSKVITGCSSSATLEQEAASTAARRHVAPSTPLTVARTRAAGEGASRFRRLRPIPGLAFAIRFSGDKSPEFVILTKEQAVARKAAIRARCDVVLGPSNGFWDDVGDFFSDVGTAVVSVVEVVVDAAVDAYEATIHFVEDQINKALDAVIEFASQAAAVASMVFDWVKTTFETLYYWLAFIFDFKDIKATADVFETYIKSAGPNLQVFIDNTVKVATEDAFQKVRGEIEGFFDAMIAHFGTQTVSNFSPPVPVAIKAINDPRVRQLAVLKGKAGDVDSAMSMDGLSDLLTLMPSSASWLLEKILGHITESDEPEPLDAGVVAFGNALTRIKTNFTSVLMGPDFKAALDALVSFAESIVSPAILSGEPIAALLRLFKSFALIVLDLMHTVLDGLLEVFRFAAVALDQIFNAAVDNPAIQAIYWAVTGGDTLSWESLCAFVMAIPHTILYKIIMGKAPYPSSATGGMGLGDENDDLHMANGIFNLLKPFFLGCKYASEIADSPPASGGEGWFALLVRRMGEFYNGVISAIRGFVPVQDAAGLLSGIPNSTSTPADIAADILVMLRFIGTLTDTLGSYYIRKNKLGGDTMDDFRMVTVSLTFLAGGFGAIATAIAFLETGGNIGTRDQELLVGNIVSIMESAMDLTSLAKLTPDQKGYVWLIRSSFCFTSGSLFIAAAQASNVEKAKEVESEERGEAEVQQIRVAEVD</sequence>
<accession>A0A427Y2M2</accession>
<reference evidence="3 4" key="1">
    <citation type="submission" date="2018-11" db="EMBL/GenBank/DDBJ databases">
        <title>Genome sequence of Saitozyma podzolica DSM 27192.</title>
        <authorList>
            <person name="Aliyu H."/>
            <person name="Gorte O."/>
            <person name="Ochsenreither K."/>
        </authorList>
    </citation>
    <scope>NUCLEOTIDE SEQUENCE [LARGE SCALE GENOMIC DNA]</scope>
    <source>
        <strain evidence="3 4">DSM 27192</strain>
    </source>
</reference>
<keyword evidence="4" id="KW-1185">Reference proteome</keyword>
<comment type="caution">
    <text evidence="3">The sequence shown here is derived from an EMBL/GenBank/DDBJ whole genome shotgun (WGS) entry which is preliminary data.</text>
</comment>
<keyword evidence="2" id="KW-0812">Transmembrane</keyword>
<feature type="compositionally biased region" description="Basic and acidic residues" evidence="1">
    <location>
        <begin position="53"/>
        <end position="62"/>
    </location>
</feature>
<evidence type="ECO:0000313" key="4">
    <source>
        <dbReference type="Proteomes" id="UP000279259"/>
    </source>
</evidence>
<feature type="transmembrane region" description="Helical" evidence="2">
    <location>
        <begin position="1218"/>
        <end position="1242"/>
    </location>
</feature>
<name>A0A427Y2M2_9TREE</name>